<evidence type="ECO:0000259" key="6">
    <source>
        <dbReference type="Pfam" id="PF00133"/>
    </source>
</evidence>
<proteinExistence type="predicted"/>
<dbReference type="Gene3D" id="3.40.50.620">
    <property type="entry name" value="HUPs"/>
    <property type="match status" value="1"/>
</dbReference>
<feature type="non-terminal residue" evidence="7">
    <location>
        <position position="126"/>
    </location>
</feature>
<dbReference type="InterPro" id="IPR002300">
    <property type="entry name" value="aa-tRNA-synth_Ia"/>
</dbReference>
<dbReference type="GO" id="GO:0004822">
    <property type="term" value="F:isoleucine-tRNA ligase activity"/>
    <property type="evidence" value="ECO:0007669"/>
    <property type="project" value="TreeGrafter"/>
</dbReference>
<keyword evidence="8" id="KW-1185">Reference proteome</keyword>
<reference evidence="7" key="1">
    <citation type="submission" date="2022-08" db="EMBL/GenBank/DDBJ databases">
        <authorList>
            <person name="Kallberg Y."/>
            <person name="Tangrot J."/>
            <person name="Rosling A."/>
        </authorList>
    </citation>
    <scope>NUCLEOTIDE SEQUENCE</scope>
    <source>
        <strain evidence="7">Wild A</strain>
    </source>
</reference>
<evidence type="ECO:0000256" key="4">
    <source>
        <dbReference type="ARBA" id="ARBA00022917"/>
    </source>
</evidence>
<dbReference type="GO" id="GO:0005829">
    <property type="term" value="C:cytosol"/>
    <property type="evidence" value="ECO:0007669"/>
    <property type="project" value="TreeGrafter"/>
</dbReference>
<dbReference type="InterPro" id="IPR014729">
    <property type="entry name" value="Rossmann-like_a/b/a_fold"/>
</dbReference>
<comment type="caution">
    <text evidence="7">The sequence shown here is derived from an EMBL/GenBank/DDBJ whole genome shotgun (WGS) entry which is preliminary data.</text>
</comment>
<dbReference type="GO" id="GO:0005524">
    <property type="term" value="F:ATP binding"/>
    <property type="evidence" value="ECO:0007669"/>
    <property type="project" value="UniProtKB-KW"/>
</dbReference>
<evidence type="ECO:0000313" key="7">
    <source>
        <dbReference type="EMBL" id="CAI2198623.1"/>
    </source>
</evidence>
<protein>
    <submittedName>
        <fullName evidence="7">3348_t:CDS:1</fullName>
    </submittedName>
</protein>
<accession>A0A9W4X353</accession>
<keyword evidence="2" id="KW-0547">Nucleotide-binding</keyword>
<keyword evidence="4" id="KW-0648">Protein biosynthesis</keyword>
<dbReference type="InterPro" id="IPR050081">
    <property type="entry name" value="Ile-tRNA_ligase"/>
</dbReference>
<feature type="non-terminal residue" evidence="7">
    <location>
        <position position="1"/>
    </location>
</feature>
<evidence type="ECO:0000256" key="2">
    <source>
        <dbReference type="ARBA" id="ARBA00022741"/>
    </source>
</evidence>
<evidence type="ECO:0000256" key="5">
    <source>
        <dbReference type="ARBA" id="ARBA00023146"/>
    </source>
</evidence>
<dbReference type="SUPFAM" id="SSF52374">
    <property type="entry name" value="Nucleotidylyl transferase"/>
    <property type="match status" value="1"/>
</dbReference>
<evidence type="ECO:0000256" key="3">
    <source>
        <dbReference type="ARBA" id="ARBA00022840"/>
    </source>
</evidence>
<dbReference type="OrthoDB" id="10264412at2759"/>
<feature type="domain" description="Aminoacyl-tRNA synthetase class Ia" evidence="6">
    <location>
        <begin position="1"/>
        <end position="104"/>
    </location>
</feature>
<dbReference type="GO" id="GO:0006428">
    <property type="term" value="P:isoleucyl-tRNA aminoacylation"/>
    <property type="evidence" value="ECO:0007669"/>
    <property type="project" value="TreeGrafter"/>
</dbReference>
<dbReference type="PANTHER" id="PTHR42765">
    <property type="entry name" value="SOLEUCYL-TRNA SYNTHETASE"/>
    <property type="match status" value="1"/>
</dbReference>
<keyword evidence="1" id="KW-0436">Ligase</keyword>
<dbReference type="Pfam" id="PF00133">
    <property type="entry name" value="tRNA-synt_1"/>
    <property type="match status" value="1"/>
</dbReference>
<dbReference type="AlphaFoldDB" id="A0A9W4X353"/>
<keyword evidence="5" id="KW-0030">Aminoacyl-tRNA synthetase</keyword>
<name>A0A9W4X353_9GLOM</name>
<dbReference type="Proteomes" id="UP001153678">
    <property type="component" value="Unassembled WGS sequence"/>
</dbReference>
<organism evidence="7 8">
    <name type="scientific">Funneliformis geosporum</name>
    <dbReference type="NCBI Taxonomy" id="1117311"/>
    <lineage>
        <taxon>Eukaryota</taxon>
        <taxon>Fungi</taxon>
        <taxon>Fungi incertae sedis</taxon>
        <taxon>Mucoromycota</taxon>
        <taxon>Glomeromycotina</taxon>
        <taxon>Glomeromycetes</taxon>
        <taxon>Glomerales</taxon>
        <taxon>Glomeraceae</taxon>
        <taxon>Funneliformis</taxon>
    </lineage>
</organism>
<gene>
    <name evidence="7" type="ORF">FWILDA_LOCUS18665</name>
</gene>
<dbReference type="PANTHER" id="PTHR42765:SF1">
    <property type="entry name" value="ISOLEUCINE--TRNA LIGASE, MITOCHONDRIAL"/>
    <property type="match status" value="1"/>
</dbReference>
<evidence type="ECO:0000313" key="8">
    <source>
        <dbReference type="Proteomes" id="UP001153678"/>
    </source>
</evidence>
<sequence>THGLPIEHKVLQLFSGEEKVLRKKCDEYASQQVKIQKKQLAELGLFTDYDQIYLTKDKKYEAEQIRVFGEMVKKGLIYQGWKPVYWSCSHATALAEAEVEYLPKEGYSFYFYLPLVDSESLWGVKQ</sequence>
<dbReference type="EMBL" id="CAMKVN010019084">
    <property type="protein sequence ID" value="CAI2198623.1"/>
    <property type="molecule type" value="Genomic_DNA"/>
</dbReference>
<evidence type="ECO:0000256" key="1">
    <source>
        <dbReference type="ARBA" id="ARBA00022598"/>
    </source>
</evidence>
<keyword evidence="3" id="KW-0067">ATP-binding</keyword>